<feature type="domain" description="Methyltransferase type 11" evidence="1">
    <location>
        <begin position="47"/>
        <end position="141"/>
    </location>
</feature>
<keyword evidence="2" id="KW-0489">Methyltransferase</keyword>
<dbReference type="InterPro" id="IPR013216">
    <property type="entry name" value="Methyltransf_11"/>
</dbReference>
<keyword evidence="2" id="KW-0808">Transferase</keyword>
<dbReference type="Pfam" id="PF08241">
    <property type="entry name" value="Methyltransf_11"/>
    <property type="match status" value="1"/>
</dbReference>
<dbReference type="PANTHER" id="PTHR43861:SF1">
    <property type="entry name" value="TRANS-ACONITATE 2-METHYLTRANSFERASE"/>
    <property type="match status" value="1"/>
</dbReference>
<protein>
    <submittedName>
        <fullName evidence="2">Methyltransferase domain-containing protein</fullName>
    </submittedName>
</protein>
<dbReference type="GO" id="GO:0008757">
    <property type="term" value="F:S-adenosylmethionine-dependent methyltransferase activity"/>
    <property type="evidence" value="ECO:0007669"/>
    <property type="project" value="InterPro"/>
</dbReference>
<dbReference type="GO" id="GO:0032259">
    <property type="term" value="P:methylation"/>
    <property type="evidence" value="ECO:0007669"/>
    <property type="project" value="UniProtKB-KW"/>
</dbReference>
<gene>
    <name evidence="2" type="ORF">Ana3638_22310</name>
</gene>
<dbReference type="Gene3D" id="3.40.50.150">
    <property type="entry name" value="Vaccinia Virus protein VP39"/>
    <property type="match status" value="1"/>
</dbReference>
<dbReference type="SUPFAM" id="SSF53335">
    <property type="entry name" value="S-adenosyl-L-methionine-dependent methyltransferases"/>
    <property type="match status" value="1"/>
</dbReference>
<dbReference type="Proteomes" id="UP000464314">
    <property type="component" value="Chromosome"/>
</dbReference>
<evidence type="ECO:0000313" key="2">
    <source>
        <dbReference type="EMBL" id="QHQ63168.1"/>
    </source>
</evidence>
<dbReference type="KEGG" id="anr:Ana3638_22310"/>
<evidence type="ECO:0000313" key="3">
    <source>
        <dbReference type="Proteomes" id="UP000464314"/>
    </source>
</evidence>
<reference evidence="2 3" key="1">
    <citation type="submission" date="2020-01" db="EMBL/GenBank/DDBJ databases">
        <title>Genome analysis of Anaerocolumna sp. CBA3638.</title>
        <authorList>
            <person name="Kim J."/>
            <person name="Roh S.W."/>
        </authorList>
    </citation>
    <scope>NUCLEOTIDE SEQUENCE [LARGE SCALE GENOMIC DNA]</scope>
    <source>
        <strain evidence="2 3">CBA3638</strain>
    </source>
</reference>
<organism evidence="2 3">
    <name type="scientific">Anaerocolumna sedimenticola</name>
    <dbReference type="NCBI Taxonomy" id="2696063"/>
    <lineage>
        <taxon>Bacteria</taxon>
        <taxon>Bacillati</taxon>
        <taxon>Bacillota</taxon>
        <taxon>Clostridia</taxon>
        <taxon>Lachnospirales</taxon>
        <taxon>Lachnospiraceae</taxon>
        <taxon>Anaerocolumna</taxon>
    </lineage>
</organism>
<proteinExistence type="predicted"/>
<dbReference type="AlphaFoldDB" id="A0A6P1TUK4"/>
<dbReference type="CDD" id="cd02440">
    <property type="entry name" value="AdoMet_MTases"/>
    <property type="match status" value="1"/>
</dbReference>
<sequence length="247" mass="28615">MKENKYDDPVFFNKYSNMDRSKYGLQAAGEWHELRKMMPDFTNKRVLDLGCGFGWHCRYAIEKGAESVIGIDISQKMLDEAKSKTGSEKIQYICLPMEDIEFEPDSFEVVISSLAFHYIQSFENIADKINKFLTLGGDFVFSVEHPVFTANGSQDWYYDNQGNRLHWPVDRYFEEGDRKAVFLGEEVIKYHKTLSSYLNTLIKAGFEIIGIVEPKPEEKLLNTSAEMMDELRRPMMLLISAKKKQVI</sequence>
<name>A0A6P1TUK4_9FIRM</name>
<dbReference type="InterPro" id="IPR029063">
    <property type="entry name" value="SAM-dependent_MTases_sf"/>
</dbReference>
<evidence type="ECO:0000259" key="1">
    <source>
        <dbReference type="Pfam" id="PF08241"/>
    </source>
</evidence>
<dbReference type="EMBL" id="CP048000">
    <property type="protein sequence ID" value="QHQ63168.1"/>
    <property type="molecule type" value="Genomic_DNA"/>
</dbReference>
<keyword evidence="3" id="KW-1185">Reference proteome</keyword>
<accession>A0A6P1TUK4</accession>
<dbReference type="PANTHER" id="PTHR43861">
    <property type="entry name" value="TRANS-ACONITATE 2-METHYLTRANSFERASE-RELATED"/>
    <property type="match status" value="1"/>
</dbReference>
<dbReference type="RefSeq" id="WP_161839989.1">
    <property type="nucleotide sequence ID" value="NZ_CP048000.1"/>
</dbReference>